<dbReference type="Gene3D" id="2.60.40.10">
    <property type="entry name" value="Immunoglobulins"/>
    <property type="match status" value="1"/>
</dbReference>
<evidence type="ECO:0000259" key="4">
    <source>
        <dbReference type="PROSITE" id="PS50923"/>
    </source>
</evidence>
<comment type="caution">
    <text evidence="5">The sequence shown here is derived from an EMBL/GenBank/DDBJ whole genome shotgun (WGS) entry which is preliminary data.</text>
</comment>
<evidence type="ECO:0000256" key="1">
    <source>
        <dbReference type="ARBA" id="ARBA00023157"/>
    </source>
</evidence>
<dbReference type="CDD" id="cd00033">
    <property type="entry name" value="CCP"/>
    <property type="match status" value="1"/>
</dbReference>
<keyword evidence="3" id="KW-0732">Signal</keyword>
<dbReference type="EMBL" id="WJQU01002013">
    <property type="protein sequence ID" value="KAJ6633434.1"/>
    <property type="molecule type" value="Genomic_DNA"/>
</dbReference>
<gene>
    <name evidence="5" type="ORF">Bhyg_16444</name>
</gene>
<accession>A0A9Q0MKX7</accession>
<keyword evidence="2" id="KW-0768">Sushi</keyword>
<dbReference type="Gene3D" id="2.10.70.10">
    <property type="entry name" value="Complement Module, domain 1"/>
    <property type="match status" value="1"/>
</dbReference>
<dbReference type="InterPro" id="IPR014756">
    <property type="entry name" value="Ig_E-set"/>
</dbReference>
<feature type="non-terminal residue" evidence="5">
    <location>
        <position position="201"/>
    </location>
</feature>
<proteinExistence type="predicted"/>
<name>A0A9Q0MKX7_9DIPT</name>
<dbReference type="InterPro" id="IPR013783">
    <property type="entry name" value="Ig-like_fold"/>
</dbReference>
<keyword evidence="1" id="KW-1015">Disulfide bond</keyword>
<organism evidence="5 6">
    <name type="scientific">Pseudolycoriella hygida</name>
    <dbReference type="NCBI Taxonomy" id="35572"/>
    <lineage>
        <taxon>Eukaryota</taxon>
        <taxon>Metazoa</taxon>
        <taxon>Ecdysozoa</taxon>
        <taxon>Arthropoda</taxon>
        <taxon>Hexapoda</taxon>
        <taxon>Insecta</taxon>
        <taxon>Pterygota</taxon>
        <taxon>Neoptera</taxon>
        <taxon>Endopterygota</taxon>
        <taxon>Diptera</taxon>
        <taxon>Nematocera</taxon>
        <taxon>Sciaroidea</taxon>
        <taxon>Sciaridae</taxon>
        <taxon>Pseudolycoriella</taxon>
    </lineage>
</organism>
<dbReference type="SMART" id="SM00032">
    <property type="entry name" value="CCP"/>
    <property type="match status" value="1"/>
</dbReference>
<evidence type="ECO:0000256" key="2">
    <source>
        <dbReference type="PROSITE-ProRule" id="PRU00302"/>
    </source>
</evidence>
<dbReference type="Pfam" id="PF00084">
    <property type="entry name" value="Sushi"/>
    <property type="match status" value="1"/>
</dbReference>
<protein>
    <recommendedName>
        <fullName evidence="4">Sushi domain-containing protein</fullName>
    </recommendedName>
</protein>
<reference evidence="5" key="1">
    <citation type="submission" date="2022-07" db="EMBL/GenBank/DDBJ databases">
        <authorList>
            <person name="Trinca V."/>
            <person name="Uliana J.V.C."/>
            <person name="Torres T.T."/>
            <person name="Ward R.J."/>
            <person name="Monesi N."/>
        </authorList>
    </citation>
    <scope>NUCLEOTIDE SEQUENCE</scope>
    <source>
        <strain evidence="5">HSMRA1968</strain>
        <tissue evidence="5">Whole embryos</tissue>
    </source>
</reference>
<dbReference type="InterPro" id="IPR000436">
    <property type="entry name" value="Sushi_SCR_CCP_dom"/>
</dbReference>
<comment type="caution">
    <text evidence="2">Lacks conserved residue(s) required for the propagation of feature annotation.</text>
</comment>
<sequence>MKLIISSLLLGVLFAPSAYSEECKEQSGTKIITVSPTFIPILGNKPIKVEGPFLNGATSVQFRFNDVTQITVNATISSNNVATCVAPFFYLNVTGEVKLAITTITTIQTFETIIKISAVSCVRPAIPTNGYAEASNYSEGSSAKLVCNKDFEIKGNPTVTCSKDSRGELIWSGSFGTCEKANKCANENKWLEFLCESGIQG</sequence>
<evidence type="ECO:0000313" key="6">
    <source>
        <dbReference type="Proteomes" id="UP001151699"/>
    </source>
</evidence>
<dbReference type="InterPro" id="IPR035976">
    <property type="entry name" value="Sushi/SCR/CCP_sf"/>
</dbReference>
<feature type="signal peptide" evidence="3">
    <location>
        <begin position="1"/>
        <end position="20"/>
    </location>
</feature>
<dbReference type="AlphaFoldDB" id="A0A9Q0MKX7"/>
<evidence type="ECO:0000313" key="5">
    <source>
        <dbReference type="EMBL" id="KAJ6633434.1"/>
    </source>
</evidence>
<dbReference type="SUPFAM" id="SSF81296">
    <property type="entry name" value="E set domains"/>
    <property type="match status" value="1"/>
</dbReference>
<feature type="domain" description="Sushi" evidence="4">
    <location>
        <begin position="119"/>
        <end position="180"/>
    </location>
</feature>
<keyword evidence="6" id="KW-1185">Reference proteome</keyword>
<dbReference type="Proteomes" id="UP001151699">
    <property type="component" value="Unassembled WGS sequence"/>
</dbReference>
<evidence type="ECO:0000256" key="3">
    <source>
        <dbReference type="SAM" id="SignalP"/>
    </source>
</evidence>
<dbReference type="SUPFAM" id="SSF57535">
    <property type="entry name" value="Complement control module/SCR domain"/>
    <property type="match status" value="1"/>
</dbReference>
<feature type="chain" id="PRO_5040399215" description="Sushi domain-containing protein" evidence="3">
    <location>
        <begin position="21"/>
        <end position="201"/>
    </location>
</feature>
<dbReference type="PROSITE" id="PS50923">
    <property type="entry name" value="SUSHI"/>
    <property type="match status" value="1"/>
</dbReference>